<comment type="similarity">
    <text evidence="1">Belongs to the TonB-dependent receptor family.</text>
</comment>
<keyword evidence="3" id="KW-1185">Reference proteome</keyword>
<dbReference type="KEGG" id="spib:G8759_19755"/>
<dbReference type="EMBL" id="CP050063">
    <property type="protein sequence ID" value="QIP14686.1"/>
    <property type="molecule type" value="Genomic_DNA"/>
</dbReference>
<dbReference type="Proteomes" id="UP000501802">
    <property type="component" value="Chromosome"/>
</dbReference>
<keyword evidence="1" id="KW-0472">Membrane</keyword>
<dbReference type="PROSITE" id="PS52016">
    <property type="entry name" value="TONB_DEPENDENT_REC_3"/>
    <property type="match status" value="1"/>
</dbReference>
<keyword evidence="1" id="KW-1134">Transmembrane beta strand</keyword>
<evidence type="ECO:0000256" key="1">
    <source>
        <dbReference type="PROSITE-ProRule" id="PRU01360"/>
    </source>
</evidence>
<gene>
    <name evidence="2" type="ORF">G8759_19755</name>
</gene>
<dbReference type="PROSITE" id="PS51257">
    <property type="entry name" value="PROKAR_LIPOPROTEIN"/>
    <property type="match status" value="1"/>
</dbReference>
<accession>A0A6G9AQS1</accession>
<evidence type="ECO:0000313" key="2">
    <source>
        <dbReference type="EMBL" id="QIP14686.1"/>
    </source>
</evidence>
<dbReference type="RefSeq" id="WP_167211239.1">
    <property type="nucleotide sequence ID" value="NZ_CP050063.1"/>
</dbReference>
<dbReference type="AlphaFoldDB" id="A0A6G9AQS1"/>
<dbReference type="InterPro" id="IPR039426">
    <property type="entry name" value="TonB-dep_rcpt-like"/>
</dbReference>
<keyword evidence="1" id="KW-0998">Cell outer membrane</keyword>
<dbReference type="InterPro" id="IPR037066">
    <property type="entry name" value="Plug_dom_sf"/>
</dbReference>
<reference evidence="2 3" key="1">
    <citation type="submission" date="2020-03" db="EMBL/GenBank/DDBJ databases">
        <authorList>
            <person name="Kim M.K."/>
        </authorList>
    </citation>
    <scope>NUCLEOTIDE SEQUENCE [LARGE SCALE GENOMIC DNA]</scope>
    <source>
        <strain evidence="2 3">BT328</strain>
    </source>
</reference>
<evidence type="ECO:0008006" key="4">
    <source>
        <dbReference type="Google" id="ProtNLM"/>
    </source>
</evidence>
<keyword evidence="1" id="KW-0813">Transport</keyword>
<organism evidence="2 3">
    <name type="scientific">Spirosoma aureum</name>
    <dbReference type="NCBI Taxonomy" id="2692134"/>
    <lineage>
        <taxon>Bacteria</taxon>
        <taxon>Pseudomonadati</taxon>
        <taxon>Bacteroidota</taxon>
        <taxon>Cytophagia</taxon>
        <taxon>Cytophagales</taxon>
        <taxon>Cytophagaceae</taxon>
        <taxon>Spirosoma</taxon>
    </lineage>
</organism>
<proteinExistence type="inferred from homology"/>
<dbReference type="GO" id="GO:0009279">
    <property type="term" value="C:cell outer membrane"/>
    <property type="evidence" value="ECO:0007669"/>
    <property type="project" value="UniProtKB-SubCell"/>
</dbReference>
<dbReference type="Gene3D" id="2.170.130.10">
    <property type="entry name" value="TonB-dependent receptor, plug domain"/>
    <property type="match status" value="1"/>
</dbReference>
<name>A0A6G9AQS1_9BACT</name>
<evidence type="ECO:0000313" key="3">
    <source>
        <dbReference type="Proteomes" id="UP000501802"/>
    </source>
</evidence>
<sequence>MKLKDTLLAALIGCLALSFLGCSKISNGIPPAPTVNKFLNGADGPPLWLVDNVEVVNPQEKGSIKINPNDIQSITVLSPVSNSDLIRRFGLKGKNGVVLVATKRAGK</sequence>
<comment type="subcellular location">
    <subcellularLocation>
        <location evidence="1">Cell outer membrane</location>
        <topology evidence="1">Multi-pass membrane protein</topology>
    </subcellularLocation>
</comment>
<protein>
    <recommendedName>
        <fullName evidence="4">TonB-dependent receptor plug domain-containing protein</fullName>
    </recommendedName>
</protein>
<keyword evidence="1" id="KW-0812">Transmembrane</keyword>